<keyword evidence="2" id="KW-1185">Reference proteome</keyword>
<reference evidence="2" key="1">
    <citation type="submission" date="2016-10" db="EMBL/GenBank/DDBJ databases">
        <authorList>
            <person name="Varghese N."/>
            <person name="Submissions S."/>
        </authorList>
    </citation>
    <scope>NUCLEOTIDE SEQUENCE [LARGE SCALE GENOMIC DNA]</scope>
    <source>
        <strain evidence="2">DSM 10002</strain>
    </source>
</reference>
<organism evidence="1 2">
    <name type="scientific">Arcanobacterium phocae</name>
    <dbReference type="NCBI Taxonomy" id="131112"/>
    <lineage>
        <taxon>Bacteria</taxon>
        <taxon>Bacillati</taxon>
        <taxon>Actinomycetota</taxon>
        <taxon>Actinomycetes</taxon>
        <taxon>Actinomycetales</taxon>
        <taxon>Actinomycetaceae</taxon>
        <taxon>Arcanobacterium</taxon>
    </lineage>
</organism>
<dbReference type="EMBL" id="LT629804">
    <property type="protein sequence ID" value="SDU77692.1"/>
    <property type="molecule type" value="Genomic_DNA"/>
</dbReference>
<dbReference type="AlphaFoldDB" id="A0A1H2LA28"/>
<protein>
    <submittedName>
        <fullName evidence="1">Uncharacterized protein</fullName>
    </submittedName>
</protein>
<sequence>MFNIVSYIYENGRGHARLNLVDKNDGCRLENFRLELMTWQTEIERIGARIEWEKRAALLDEAEDFSQAEHASVSLSQRIRGSLGKYVTFYVDDRELSGMLIECGADWFTYQSQLGVEIVSLDHVSQLSGLSLAIPSGSRYVPTLNSVLRRLIGLRIVINRYGKSLHGELLAVGSDYIVILPLMTGWVHTYEISAVSGESAAEIYVPIKQISIVSGEESAQR</sequence>
<gene>
    <name evidence="1" type="ORF">SAMN04489737_0128</name>
</gene>
<name>A0A1H2LA28_9ACTO</name>
<evidence type="ECO:0000313" key="1">
    <source>
        <dbReference type="EMBL" id="SDU77692.1"/>
    </source>
</evidence>
<dbReference type="STRING" id="131112.SAMN04489737_0128"/>
<evidence type="ECO:0000313" key="2">
    <source>
        <dbReference type="Proteomes" id="UP000214355"/>
    </source>
</evidence>
<dbReference type="Proteomes" id="UP000214355">
    <property type="component" value="Chromosome I"/>
</dbReference>
<proteinExistence type="predicted"/>
<accession>A0A1H2LA28</accession>